<dbReference type="Gene3D" id="3.40.50.150">
    <property type="entry name" value="Vaccinia Virus protein VP39"/>
    <property type="match status" value="1"/>
</dbReference>
<accession>A0A7D7NHD2</accession>
<dbReference type="InterPro" id="IPR029063">
    <property type="entry name" value="SAM-dependent_MTases_sf"/>
</dbReference>
<dbReference type="CDD" id="cd02440">
    <property type="entry name" value="AdoMet_MTases"/>
    <property type="match status" value="1"/>
</dbReference>
<dbReference type="GO" id="GO:0032259">
    <property type="term" value="P:methylation"/>
    <property type="evidence" value="ECO:0007669"/>
    <property type="project" value="UniProtKB-KW"/>
</dbReference>
<evidence type="ECO:0000313" key="3">
    <source>
        <dbReference type="Proteomes" id="UP000514752"/>
    </source>
</evidence>
<name>A0A7D7NHD2_9NEIS</name>
<organism evidence="2 3">
    <name type="scientific">Neisseria shayeganii</name>
    <dbReference type="NCBI Taxonomy" id="607712"/>
    <lineage>
        <taxon>Bacteria</taxon>
        <taxon>Pseudomonadati</taxon>
        <taxon>Pseudomonadota</taxon>
        <taxon>Betaproteobacteria</taxon>
        <taxon>Neisseriales</taxon>
        <taxon>Neisseriaceae</taxon>
        <taxon>Neisseria</taxon>
    </lineage>
</organism>
<dbReference type="AlphaFoldDB" id="A0A7D7NHD2"/>
<dbReference type="GO" id="GO:0008168">
    <property type="term" value="F:methyltransferase activity"/>
    <property type="evidence" value="ECO:0007669"/>
    <property type="project" value="UniProtKB-KW"/>
</dbReference>
<sequence length="233" mass="25924">MHATLPEKRFEDSGAAEYDQRITRLIPGYAELHRLNAAILHPLPADARILLIGVGTGTELLSLADSRPQSAFTALDPSFAMLEQAKRKAACLPNTVYWHHGLLEELPEAPQYDAALCLFVMHFLPDIREKGSLLRQAACRLKPSAPLLLADLAVQCSGQTECLVQYARTQGLPDHQLDRLQRRLQQDFFPLTPGNLTDLATTCGFETPEPYWQNLGFTAWRLRRASPLPTAAV</sequence>
<dbReference type="RefSeq" id="WP_182122929.1">
    <property type="nucleotide sequence ID" value="NZ_CP059567.1"/>
</dbReference>
<dbReference type="SUPFAM" id="SSF53335">
    <property type="entry name" value="S-adenosyl-L-methionine-dependent methyltransferases"/>
    <property type="match status" value="1"/>
</dbReference>
<reference evidence="2 3" key="1">
    <citation type="submission" date="2020-07" db="EMBL/GenBank/DDBJ databases">
        <title>Genomic diversity of species in the Neisseriaceae family.</title>
        <authorList>
            <person name="Vincent A.T."/>
            <person name="Bernet E."/>
            <person name="Veyrier F.J."/>
        </authorList>
    </citation>
    <scope>NUCLEOTIDE SEQUENCE [LARGE SCALE GENOMIC DNA]</scope>
    <source>
        <strain evidence="2 3">DSM 22244</strain>
    </source>
</reference>
<dbReference type="KEGG" id="nsg:H3L94_05045"/>
<keyword evidence="2" id="KW-0489">Methyltransferase</keyword>
<keyword evidence="2" id="KW-0808">Transferase</keyword>
<protein>
    <submittedName>
        <fullName evidence="2">Class I SAM-dependent methyltransferase</fullName>
    </submittedName>
</protein>
<feature type="domain" description="Methyltransferase" evidence="1">
    <location>
        <begin position="49"/>
        <end position="143"/>
    </location>
</feature>
<proteinExistence type="predicted"/>
<dbReference type="Pfam" id="PF13649">
    <property type="entry name" value="Methyltransf_25"/>
    <property type="match status" value="1"/>
</dbReference>
<evidence type="ECO:0000259" key="1">
    <source>
        <dbReference type="Pfam" id="PF13649"/>
    </source>
</evidence>
<dbReference type="EMBL" id="CP059567">
    <property type="protein sequence ID" value="QMT41394.1"/>
    <property type="molecule type" value="Genomic_DNA"/>
</dbReference>
<dbReference type="Proteomes" id="UP000514752">
    <property type="component" value="Chromosome"/>
</dbReference>
<dbReference type="PANTHER" id="PTHR43464:SF58">
    <property type="entry name" value="BLR7975 PROTEIN"/>
    <property type="match status" value="1"/>
</dbReference>
<gene>
    <name evidence="2" type="ORF">H3L94_05045</name>
</gene>
<evidence type="ECO:0000313" key="2">
    <source>
        <dbReference type="EMBL" id="QMT41394.1"/>
    </source>
</evidence>
<dbReference type="PANTHER" id="PTHR43464">
    <property type="entry name" value="METHYLTRANSFERASE"/>
    <property type="match status" value="1"/>
</dbReference>
<dbReference type="InterPro" id="IPR041698">
    <property type="entry name" value="Methyltransf_25"/>
</dbReference>